<dbReference type="AlphaFoldDB" id="A0A0M0BU94"/>
<feature type="transmembrane region" description="Helical" evidence="1">
    <location>
        <begin position="133"/>
        <end position="153"/>
    </location>
</feature>
<keyword evidence="1" id="KW-0812">Transmembrane</keyword>
<comment type="caution">
    <text evidence="2">The sequence shown here is derived from an EMBL/GenBank/DDBJ whole genome shotgun (WGS) entry which is preliminary data.</text>
</comment>
<keyword evidence="1" id="KW-0472">Membrane</keyword>
<gene>
    <name evidence="2" type="ORF">AC477_03320</name>
</gene>
<protein>
    <recommendedName>
        <fullName evidence="4">GOLD domain-containing protein</fullName>
    </recommendedName>
</protein>
<name>A0A0M0BU94_9ARCH</name>
<evidence type="ECO:0000313" key="2">
    <source>
        <dbReference type="EMBL" id="KON32193.1"/>
    </source>
</evidence>
<accession>A0A0M0BU94</accession>
<keyword evidence="1" id="KW-1133">Transmembrane helix</keyword>
<proteinExistence type="predicted"/>
<dbReference type="Proteomes" id="UP000037237">
    <property type="component" value="Unassembled WGS sequence"/>
</dbReference>
<evidence type="ECO:0000313" key="3">
    <source>
        <dbReference type="Proteomes" id="UP000037237"/>
    </source>
</evidence>
<evidence type="ECO:0008006" key="4">
    <source>
        <dbReference type="Google" id="ProtNLM"/>
    </source>
</evidence>
<reference evidence="2 3" key="1">
    <citation type="submission" date="2015-06" db="EMBL/GenBank/DDBJ databases">
        <title>New insights into the roles of widespread benthic archaea in carbon and nitrogen cycling.</title>
        <authorList>
            <person name="Lazar C.S."/>
            <person name="Baker B.J."/>
            <person name="Seitz K.W."/>
            <person name="Hyde A.S."/>
            <person name="Dick G.J."/>
            <person name="Hinrichs K.-U."/>
            <person name="Teske A.P."/>
        </authorList>
    </citation>
    <scope>NUCLEOTIDE SEQUENCE [LARGE SCALE GENOMIC DNA]</scope>
    <source>
        <strain evidence="2">SG8-32-1</strain>
    </source>
</reference>
<sequence>MRRQPIAVCLLISWILTSISIKFVYTSSENWVEVFRFTGNGLSTESTEDFVITYVDWRIRWSFESSVEPPPTIFMITVYDSKDEIVDSFVTAFQGNGTLNYNSTGSFYLSIRKNYVKEYEVIVEQNIESIPEFPSLSILVSGLSMITIISIIYRHKRKQETQK</sequence>
<evidence type="ECO:0000256" key="1">
    <source>
        <dbReference type="SAM" id="Phobius"/>
    </source>
</evidence>
<organism evidence="2 3">
    <name type="scientific">miscellaneous Crenarchaeota group-1 archaeon SG8-32-1</name>
    <dbReference type="NCBI Taxonomy" id="1685124"/>
    <lineage>
        <taxon>Archaea</taxon>
        <taxon>Candidatus Bathyarchaeota</taxon>
        <taxon>MCG-1</taxon>
    </lineage>
</organism>
<dbReference type="EMBL" id="LFWU01000075">
    <property type="protein sequence ID" value="KON32193.1"/>
    <property type="molecule type" value="Genomic_DNA"/>
</dbReference>